<gene>
    <name evidence="1" type="ORF">STAIW_v1c05680</name>
</gene>
<dbReference type="AlphaFoldDB" id="S5MH83"/>
<dbReference type="EMBL" id="CP005074">
    <property type="protein sequence ID" value="AGR41190.1"/>
    <property type="molecule type" value="Genomic_DNA"/>
</dbReference>
<proteinExistence type="predicted"/>
<evidence type="ECO:0000313" key="1">
    <source>
        <dbReference type="EMBL" id="AGR41190.1"/>
    </source>
</evidence>
<sequence>MAIYALKYLIDQNWKPNNFIVKIVFGLDEENEMRCLKKYIQDFGAPTLGFTPDGFFHVFMLKNQFVI</sequence>
<accession>S5MH83</accession>
<organism evidence="1 2">
    <name type="scientific">Spiroplasma taiwanense CT-1</name>
    <dbReference type="NCBI Taxonomy" id="1276220"/>
    <lineage>
        <taxon>Bacteria</taxon>
        <taxon>Bacillati</taxon>
        <taxon>Mycoplasmatota</taxon>
        <taxon>Mollicutes</taxon>
        <taxon>Entomoplasmatales</taxon>
        <taxon>Spiroplasmataceae</taxon>
        <taxon>Spiroplasma</taxon>
    </lineage>
</organism>
<dbReference type="HOGENOM" id="CLU_2810290_0_0_14"/>
<keyword evidence="2" id="KW-1185">Reference proteome</keyword>
<protein>
    <submittedName>
        <fullName evidence="1">Uncharacterized protein</fullName>
    </submittedName>
</protein>
<dbReference type="STRING" id="1276220.STAIW_v1c05680"/>
<dbReference type="Proteomes" id="UP000014984">
    <property type="component" value="Chromosome"/>
</dbReference>
<dbReference type="PATRIC" id="fig|1276220.3.peg.579"/>
<reference evidence="1 2" key="1">
    <citation type="journal article" date="2013" name="Genome Biol. Evol.">
        <title>Comparison of metabolic capacities and inference of gene content evolution in mosquito-associated Spiroplasma diminutum and S. taiwanense.</title>
        <authorList>
            <person name="Lo W.S."/>
            <person name="Ku C."/>
            <person name="Chen L.L."/>
            <person name="Chang T.H."/>
            <person name="Kuo C.H."/>
        </authorList>
    </citation>
    <scope>NUCLEOTIDE SEQUENCE [LARGE SCALE GENOMIC DNA]</scope>
    <source>
        <strain evidence="1">CT-1</strain>
    </source>
</reference>
<evidence type="ECO:0000313" key="2">
    <source>
        <dbReference type="Proteomes" id="UP000014984"/>
    </source>
</evidence>
<dbReference type="KEGG" id="stai:STAIW_v1c05680"/>
<dbReference type="Gene3D" id="3.40.630.10">
    <property type="entry name" value="Zn peptidases"/>
    <property type="match status" value="1"/>
</dbReference>
<dbReference type="SUPFAM" id="SSF53187">
    <property type="entry name" value="Zn-dependent exopeptidases"/>
    <property type="match status" value="1"/>
</dbReference>
<dbReference type="eggNOG" id="COG0624">
    <property type="taxonomic scope" value="Bacteria"/>
</dbReference>
<name>S5MH83_9MOLU</name>